<dbReference type="Proteomes" id="UP000438914">
    <property type="component" value="Unassembled WGS sequence"/>
</dbReference>
<dbReference type="InterPro" id="IPR013783">
    <property type="entry name" value="Ig-like_fold"/>
</dbReference>
<evidence type="ECO:0000256" key="1">
    <source>
        <dbReference type="ARBA" id="ARBA00022729"/>
    </source>
</evidence>
<dbReference type="RefSeq" id="WP_154533815.1">
    <property type="nucleotide sequence ID" value="NZ_VUNG01000011.1"/>
</dbReference>
<proteinExistence type="predicted"/>
<keyword evidence="1 2" id="KW-0732">Signal</keyword>
<accession>A0A7K0KFN1</accession>
<dbReference type="GO" id="GO:0016829">
    <property type="term" value="F:lyase activity"/>
    <property type="evidence" value="ECO:0007669"/>
    <property type="project" value="UniProtKB-KW"/>
</dbReference>
<dbReference type="SUPFAM" id="SSF69318">
    <property type="entry name" value="Integrin alpha N-terminal domain"/>
    <property type="match status" value="1"/>
</dbReference>
<dbReference type="Pfam" id="PF21348">
    <property type="entry name" value="RGL11_C"/>
    <property type="match status" value="1"/>
</dbReference>
<evidence type="ECO:0000259" key="4">
    <source>
        <dbReference type="Pfam" id="PF21348"/>
    </source>
</evidence>
<dbReference type="InterPro" id="IPR013425">
    <property type="entry name" value="Autotrns_rpt"/>
</dbReference>
<dbReference type="InterPro" id="IPR028994">
    <property type="entry name" value="Integrin_alpha_N"/>
</dbReference>
<dbReference type="Pfam" id="PF12951">
    <property type="entry name" value="PATR"/>
    <property type="match status" value="3"/>
</dbReference>
<dbReference type="InterPro" id="IPR041624">
    <property type="entry name" value="RGI_lyase"/>
</dbReference>
<evidence type="ECO:0000313" key="6">
    <source>
        <dbReference type="Proteomes" id="UP000438914"/>
    </source>
</evidence>
<organism evidence="5 6">
    <name type="scientific">Hallella mizrahii</name>
    <dbReference type="NCBI Taxonomy" id="2606637"/>
    <lineage>
        <taxon>Bacteria</taxon>
        <taxon>Pseudomonadati</taxon>
        <taxon>Bacteroidota</taxon>
        <taxon>Bacteroidia</taxon>
        <taxon>Bacteroidales</taxon>
        <taxon>Prevotellaceae</taxon>
        <taxon>Hallella</taxon>
    </lineage>
</organism>
<evidence type="ECO:0000259" key="3">
    <source>
        <dbReference type="Pfam" id="PF18370"/>
    </source>
</evidence>
<feature type="domain" description="Rhamnogalacturonan lyase family 11 C-terminal" evidence="4">
    <location>
        <begin position="123"/>
        <end position="619"/>
    </location>
</feature>
<comment type="caution">
    <text evidence="5">The sequence shown here is derived from an EMBL/GenBank/DDBJ whole genome shotgun (WGS) entry which is preliminary data.</text>
</comment>
<feature type="chain" id="PRO_5029574776" evidence="2">
    <location>
        <begin position="22"/>
        <end position="1518"/>
    </location>
</feature>
<dbReference type="PANTHER" id="PTHR43118:SF1">
    <property type="entry name" value="RHAMNOGALACTURONAN LYASE (EUROFUNG)"/>
    <property type="match status" value="1"/>
</dbReference>
<dbReference type="Gene3D" id="2.60.40.10">
    <property type="entry name" value="Immunoglobulins"/>
    <property type="match status" value="1"/>
</dbReference>
<dbReference type="NCBIfam" id="TIGR02601">
    <property type="entry name" value="autotrns_rpt"/>
    <property type="match status" value="2"/>
</dbReference>
<sequence length="1518" mass="163134">MRKKYILVGLLAMFLTAGTHAQRVTDRLDRGLVAVKTSGGVFCSWRINAEEYYAVTYNLYRDGVKVNDAPLTVSNYTDPAGTTSSTYTVRPIIKGVEQTAGSKPAAVLAHDYLEIAKPKRLSNDGKTDVTDVYQPNDATIADVDGDGEMELIVKELCTTDDPKNKPDGPDFDRIEVFKLNGDLLWWIDCGPNLCDFQHNETNIAAYDWDGDGKAECIMRAADGTILHTATGKTIVVGDKSKNYRADCQNGSMSEFFVHSGAEYLLYLNGQTGEPYQIGPSEHPNYMSYPLKRLEDGETDLKKAWGDGYGHRSSKNFFGAPYLDGHKPSIFLARGIYTRHKMIALDVDPATHHLSTRWRWTCNTPGSPWYGQGYHNYTIADVDWDGRDEICFGSMVIDDNGKGLSTTGLGHGDAQHVGDFDPYRHGQEIFACNEDAPANNYRDATTSKIYYRLAGGGDDGRSMMGNFTDDVPGAIGASGHDTPISAVTAKHTDNTSKDFDLNFRIYWDGDLLEETLNGTQTRNSTFRIHKYGAGDIKTLDGSLSNNDTKATPCFQGDIFGDWREEVVARTPDNKIRIYTTTDPTEYRNCTLLSDKQYRNAMVWQMNGYNQPPHVSYFLGKMEGITMAPPPETTNGRTVVNNGGSIGTGLNDKQVLLDENNDMTVSVSDGAAPYIFFDNAPTWVQGHDDNNNITTTSYTHTLTGGAFAGAMSLIKQGDGTLVLPKVDEKYTGNTDVWAGTLVFDGTLKSSRLWLNRFANLHSDGGTFSAIKADYGAAVRPGGQDKVGTITADTLKLGFGSIVDFDIDASSNADQIVVNKVMSIEQKDWTQGPEYLVPRFNFHFIDGNVKAGSYMLGKVQKVDGDISKVAVTGLNGHKAALSVTDGNLVLTIAGMRQAAGVEWSGAQSSMWDIADAENFTNTSEKTSDVFVSGDNVTFNDNAASSTVVIKGEVSPASVTFDNSKLEYDLSGDAITGNTTITKKGTATAKLRNVNDFTGSVSIENGTLAVDNLGQKSGVNNGALGVYTNKVTLNGGTLETLTTLTTDHPVVLGAKGGTILVDEGKTLTLNAGINGNGNVLTKAGKGTLTLAPSANYGTLNVMAGWVNSQEQDNVHGYPKNIVLNNGTTLSDADNIYSYSSNSVNVKVPKGATASWYLDSRCNYTGQLTGGGTLNLYSRSTRAYLKGYWGDFTGRLNIAGKKTGSYDPMLYVQGSLKNAEINATITLNNNGSNVAVGSLSGSAELDGKGTWSVGGNDKDFTFQGYINGGGLIKIGNGMMTIGKKQDKLGKQVDVQGGTLNINSSATTVTADNRWFGSQSVSVTGGGCFAGRGVVEKILVNDGGTLQPGNAANAIQYGALKTANGCYLYKGAKVLFNIYSTKFYPSLATNGTLSLADGSTVAVTLSSKYTPKVGDTFTLWDAAMLNATADGVTLQLPTLPNGFAWDTSELFQQKGLLKVVAATGINQLTADTVFHCEVFKTNGARVGVLTTTKARLNEDIRGLHVEPGLYLVKVGATAMKVLVK</sequence>
<name>A0A7K0KFN1_9BACT</name>
<dbReference type="EMBL" id="VUNG01000011">
    <property type="protein sequence ID" value="MST84230.1"/>
    <property type="molecule type" value="Genomic_DNA"/>
</dbReference>
<reference evidence="5 6" key="1">
    <citation type="submission" date="2019-08" db="EMBL/GenBank/DDBJ databases">
        <title>In-depth cultivation of the pig gut microbiome towards novel bacterial diversity and tailored functional studies.</title>
        <authorList>
            <person name="Wylensek D."/>
            <person name="Hitch T.C.A."/>
            <person name="Clavel T."/>
        </authorList>
    </citation>
    <scope>NUCLEOTIDE SEQUENCE [LARGE SCALE GENOMIC DNA]</scope>
    <source>
        <strain evidence="5 6">LKV-178-WT-2A</strain>
    </source>
</reference>
<evidence type="ECO:0000313" key="5">
    <source>
        <dbReference type="EMBL" id="MST84230.1"/>
    </source>
</evidence>
<dbReference type="PANTHER" id="PTHR43118">
    <property type="entry name" value="RHAMNOGALACTURONAN LYASE (EUROFUNG)"/>
    <property type="match status" value="1"/>
</dbReference>
<dbReference type="InterPro" id="IPR034641">
    <property type="entry name" value="RGL11"/>
</dbReference>
<feature type="domain" description="Rhamnogalacturonan I lyase beta-sheet" evidence="3">
    <location>
        <begin position="25"/>
        <end position="102"/>
    </location>
</feature>
<dbReference type="Pfam" id="PF18370">
    <property type="entry name" value="RGI_lyase"/>
    <property type="match status" value="1"/>
</dbReference>
<evidence type="ECO:0000256" key="2">
    <source>
        <dbReference type="SAM" id="SignalP"/>
    </source>
</evidence>
<feature type="signal peptide" evidence="2">
    <location>
        <begin position="1"/>
        <end position="21"/>
    </location>
</feature>
<protein>
    <submittedName>
        <fullName evidence="5">Rhamnogalacturonate lyase</fullName>
    </submittedName>
</protein>
<dbReference type="InterPro" id="IPR049366">
    <property type="entry name" value="RGL11_C"/>
</dbReference>
<keyword evidence="6" id="KW-1185">Reference proteome</keyword>
<keyword evidence="5" id="KW-0456">Lyase</keyword>
<gene>
    <name evidence="5" type="ORF">FYJ73_06040</name>
</gene>